<keyword evidence="1" id="KW-0378">Hydrolase</keyword>
<dbReference type="InterPro" id="IPR011650">
    <property type="entry name" value="Peptidase_M20_dimer"/>
</dbReference>
<dbReference type="CDD" id="cd05666">
    <property type="entry name" value="M20_Acy1-like"/>
    <property type="match status" value="1"/>
</dbReference>
<dbReference type="InterPro" id="IPR002933">
    <property type="entry name" value="Peptidase_M20"/>
</dbReference>
<evidence type="ECO:0000256" key="1">
    <source>
        <dbReference type="ARBA" id="ARBA00022801"/>
    </source>
</evidence>
<accession>A0ABV4EDP1</accession>
<dbReference type="InterPro" id="IPR036264">
    <property type="entry name" value="Bact_exopeptidase_dim_dom"/>
</dbReference>
<gene>
    <name evidence="3" type="ORF">AB6T85_21900</name>
</gene>
<dbReference type="PANTHER" id="PTHR11014:SF63">
    <property type="entry name" value="METALLOPEPTIDASE, PUTATIVE (AFU_ORTHOLOGUE AFUA_6G09600)-RELATED"/>
    <property type="match status" value="1"/>
</dbReference>
<evidence type="ECO:0000313" key="3">
    <source>
        <dbReference type="EMBL" id="MEY8773064.1"/>
    </source>
</evidence>
<dbReference type="SUPFAM" id="SSF53187">
    <property type="entry name" value="Zn-dependent exopeptidases"/>
    <property type="match status" value="1"/>
</dbReference>
<dbReference type="NCBIfam" id="TIGR01891">
    <property type="entry name" value="amidohydrolases"/>
    <property type="match status" value="1"/>
</dbReference>
<sequence length="386" mass="41865">MHSLLQALKTREAFWTQFRRDLHQHPETGFEELRTSERVAAKLREFGYSVHQGMAKTGVVATLKAGSGTKTLGLRADMDALPMQEISGKSWCSKTAGKFHGCGHDGHTAILLCAAEYLARHRNFNGTLRLIFQPAEELSAGGKAMLRDGLLEKSPCDALFGLHNMPGLPCGSFYFKKHAVMASSDRLNIIVSGAGAHAAMPEKGVDATLVACHIAIALQTIVSRNVSPFAQAVVTIGSIQSGEAFNIINEKAVLKLSVRALDPQVRQLLLQRIQDIARLQAESFNASAEVVHVSGSPVLINSEQETDFAIGVARELVDESLICTDMPPLMGSEDFAFLLEAHPHGAYLMVGAGDGPMVHNPGYDFNDDIIVTAAAFWCLLTQRYLQ</sequence>
<organism evidence="3 4">
    <name type="scientific">Erwinia aeris</name>
    <dbReference type="NCBI Taxonomy" id="3239803"/>
    <lineage>
        <taxon>Bacteria</taxon>
        <taxon>Pseudomonadati</taxon>
        <taxon>Pseudomonadota</taxon>
        <taxon>Gammaproteobacteria</taxon>
        <taxon>Enterobacterales</taxon>
        <taxon>Erwiniaceae</taxon>
        <taxon>Erwinia</taxon>
    </lineage>
</organism>
<keyword evidence="4" id="KW-1185">Reference proteome</keyword>
<dbReference type="Gene3D" id="3.30.70.360">
    <property type="match status" value="1"/>
</dbReference>
<dbReference type="Proteomes" id="UP001565243">
    <property type="component" value="Unassembled WGS sequence"/>
</dbReference>
<dbReference type="InterPro" id="IPR017439">
    <property type="entry name" value="Amidohydrolase"/>
</dbReference>
<proteinExistence type="predicted"/>
<protein>
    <submittedName>
        <fullName evidence="3">M20 aminoacylase family protein</fullName>
    </submittedName>
</protein>
<evidence type="ECO:0000313" key="4">
    <source>
        <dbReference type="Proteomes" id="UP001565243"/>
    </source>
</evidence>
<comment type="caution">
    <text evidence="3">The sequence shown here is derived from an EMBL/GenBank/DDBJ whole genome shotgun (WGS) entry which is preliminary data.</text>
</comment>
<dbReference type="SUPFAM" id="SSF55031">
    <property type="entry name" value="Bacterial exopeptidase dimerisation domain"/>
    <property type="match status" value="1"/>
</dbReference>
<dbReference type="Gene3D" id="3.40.630.10">
    <property type="entry name" value="Zn peptidases"/>
    <property type="match status" value="1"/>
</dbReference>
<dbReference type="Pfam" id="PF01546">
    <property type="entry name" value="Peptidase_M20"/>
    <property type="match status" value="1"/>
</dbReference>
<dbReference type="PANTHER" id="PTHR11014">
    <property type="entry name" value="PEPTIDASE M20 FAMILY MEMBER"/>
    <property type="match status" value="1"/>
</dbReference>
<feature type="domain" description="Peptidase M20 dimerisation" evidence="2">
    <location>
        <begin position="187"/>
        <end position="279"/>
    </location>
</feature>
<reference evidence="3 4" key="1">
    <citation type="submission" date="2024-07" db="EMBL/GenBank/DDBJ databases">
        <authorList>
            <person name="Hebao G."/>
        </authorList>
    </citation>
    <scope>NUCLEOTIDE SEQUENCE [LARGE SCALE GENOMIC DNA]</scope>
    <source>
        <strain evidence="3 4">ACCC 02193</strain>
    </source>
</reference>
<dbReference type="EMBL" id="JBGFFX010000018">
    <property type="protein sequence ID" value="MEY8773064.1"/>
    <property type="molecule type" value="Genomic_DNA"/>
</dbReference>
<dbReference type="RefSeq" id="WP_369896700.1">
    <property type="nucleotide sequence ID" value="NZ_JBGFFX010000018.1"/>
</dbReference>
<name>A0ABV4EDP1_9GAMM</name>
<evidence type="ECO:0000259" key="2">
    <source>
        <dbReference type="Pfam" id="PF07687"/>
    </source>
</evidence>
<dbReference type="PIRSF" id="PIRSF005962">
    <property type="entry name" value="Pept_M20D_amidohydro"/>
    <property type="match status" value="1"/>
</dbReference>
<dbReference type="Pfam" id="PF07687">
    <property type="entry name" value="M20_dimer"/>
    <property type="match status" value="1"/>
</dbReference>